<dbReference type="InterPro" id="IPR025714">
    <property type="entry name" value="Methyltranfer_dom"/>
</dbReference>
<dbReference type="GO" id="GO:0008168">
    <property type="term" value="F:methyltransferase activity"/>
    <property type="evidence" value="ECO:0007669"/>
    <property type="project" value="UniProtKB-KW"/>
</dbReference>
<dbReference type="InterPro" id="IPR029063">
    <property type="entry name" value="SAM-dependent_MTases_sf"/>
</dbReference>
<dbReference type="EMBL" id="KZ819663">
    <property type="protein sequence ID" value="PWN29541.1"/>
    <property type="molecule type" value="Genomic_DNA"/>
</dbReference>
<organism evidence="5 6">
    <name type="scientific">Jaminaea rosea</name>
    <dbReference type="NCBI Taxonomy" id="1569628"/>
    <lineage>
        <taxon>Eukaryota</taxon>
        <taxon>Fungi</taxon>
        <taxon>Dikarya</taxon>
        <taxon>Basidiomycota</taxon>
        <taxon>Ustilaginomycotina</taxon>
        <taxon>Exobasidiomycetes</taxon>
        <taxon>Microstromatales</taxon>
        <taxon>Microstromatales incertae sedis</taxon>
        <taxon>Jaminaea</taxon>
    </lineage>
</organism>
<dbReference type="PANTHER" id="PTHR12176:SF80">
    <property type="entry name" value="EEF1A LYSINE METHYLTRANSFERASE 4"/>
    <property type="match status" value="1"/>
</dbReference>
<dbReference type="Pfam" id="PF13847">
    <property type="entry name" value="Methyltransf_31"/>
    <property type="match status" value="1"/>
</dbReference>
<gene>
    <name evidence="5" type="ORF">BDZ90DRAFT_249271</name>
</gene>
<dbReference type="GO" id="GO:0032259">
    <property type="term" value="P:methylation"/>
    <property type="evidence" value="ECO:0007669"/>
    <property type="project" value="UniProtKB-KW"/>
</dbReference>
<feature type="domain" description="Methyltransferase" evidence="4">
    <location>
        <begin position="47"/>
        <end position="165"/>
    </location>
</feature>
<evidence type="ECO:0000256" key="2">
    <source>
        <dbReference type="ARBA" id="ARBA00022603"/>
    </source>
</evidence>
<evidence type="ECO:0000259" key="4">
    <source>
        <dbReference type="Pfam" id="PF13847"/>
    </source>
</evidence>
<dbReference type="SUPFAM" id="SSF53335">
    <property type="entry name" value="S-adenosyl-L-methionine-dependent methyltransferases"/>
    <property type="match status" value="1"/>
</dbReference>
<sequence length="223" mass="25223">MDVTTLDDLQTREYWDSRYAQEGAQMTYDWFKSWPELESHLLPHIGDKSARVLELGCGNSTITPALYSLGFHQVTSLDFSSTVIEQMRGKHPEINWVEMDIREMIEKDGELGGAASWDVVLDKGTLDALVAEKGSVWDPSERVRENARREIDAVLHLLRPGGRFLYMTWMSRPLRMPFLERAEWKIEVLPVNDGNGLDYYLYVCTKHGEASVADAAAAGEGTP</sequence>
<keyword evidence="6" id="KW-1185">Reference proteome</keyword>
<keyword evidence="2 5" id="KW-0489">Methyltransferase</keyword>
<evidence type="ECO:0000256" key="1">
    <source>
        <dbReference type="ARBA" id="ARBA00008361"/>
    </source>
</evidence>
<comment type="similarity">
    <text evidence="1">Belongs to the methyltransferase superfamily.</text>
</comment>
<dbReference type="InterPro" id="IPR051419">
    <property type="entry name" value="Lys/N-term_MeTrsfase_sf"/>
</dbReference>
<dbReference type="Proteomes" id="UP000245884">
    <property type="component" value="Unassembled WGS sequence"/>
</dbReference>
<dbReference type="PANTHER" id="PTHR12176">
    <property type="entry name" value="SAM-DEPENDENT METHYLTRANSFERASE SUPERFAMILY PROTEIN"/>
    <property type="match status" value="1"/>
</dbReference>
<dbReference type="Gene3D" id="3.40.50.150">
    <property type="entry name" value="Vaccinia Virus protein VP39"/>
    <property type="match status" value="1"/>
</dbReference>
<dbReference type="RefSeq" id="XP_025364153.1">
    <property type="nucleotide sequence ID" value="XM_025507651.1"/>
</dbReference>
<dbReference type="STRING" id="1569628.A0A316UYZ9"/>
<proteinExistence type="inferred from homology"/>
<keyword evidence="3 5" id="KW-0808">Transferase</keyword>
<protein>
    <submittedName>
        <fullName evidence="5">S-adenosyl-L-methionine-dependent methyltransferase</fullName>
    </submittedName>
</protein>
<reference evidence="5 6" key="1">
    <citation type="journal article" date="2018" name="Mol. Biol. Evol.">
        <title>Broad Genomic Sampling Reveals a Smut Pathogenic Ancestry of the Fungal Clade Ustilaginomycotina.</title>
        <authorList>
            <person name="Kijpornyongpan T."/>
            <person name="Mondo S.J."/>
            <person name="Barry K."/>
            <person name="Sandor L."/>
            <person name="Lee J."/>
            <person name="Lipzen A."/>
            <person name="Pangilinan J."/>
            <person name="LaButti K."/>
            <person name="Hainaut M."/>
            <person name="Henrissat B."/>
            <person name="Grigoriev I.V."/>
            <person name="Spatafora J.W."/>
            <person name="Aime M.C."/>
        </authorList>
    </citation>
    <scope>NUCLEOTIDE SEQUENCE [LARGE SCALE GENOMIC DNA]</scope>
    <source>
        <strain evidence="5 6">MCA 5214</strain>
    </source>
</reference>
<dbReference type="CDD" id="cd02440">
    <property type="entry name" value="AdoMet_MTases"/>
    <property type="match status" value="1"/>
</dbReference>
<name>A0A316UYZ9_9BASI</name>
<evidence type="ECO:0000313" key="6">
    <source>
        <dbReference type="Proteomes" id="UP000245884"/>
    </source>
</evidence>
<dbReference type="GeneID" id="37029474"/>
<evidence type="ECO:0000313" key="5">
    <source>
        <dbReference type="EMBL" id="PWN29541.1"/>
    </source>
</evidence>
<accession>A0A316UYZ9</accession>
<evidence type="ECO:0000256" key="3">
    <source>
        <dbReference type="ARBA" id="ARBA00022679"/>
    </source>
</evidence>
<dbReference type="OrthoDB" id="411785at2759"/>
<dbReference type="AlphaFoldDB" id="A0A316UYZ9"/>